<accession>A0A6M3ZJN3</accession>
<dbReference type="Proteomes" id="UP000501648">
    <property type="component" value="Chromosome"/>
</dbReference>
<evidence type="ECO:0000313" key="2">
    <source>
        <dbReference type="Proteomes" id="UP000501648"/>
    </source>
</evidence>
<proteinExistence type="predicted"/>
<sequence length="225" mass="24990">MLIVVLSFFLPLANAYGGTEDLSEKWRAIDAVSEKNCSLKILIPVAVDSVDCGARLHSDGYTILSISYFLRQFLHKDFDRSIEGIIRKTSLENYLAKGASGQLIPLGHETVEASSLQLIPLLSQASMQELCGARRRTGQARGIAANNWTGYLWTVGSRLKHADLAGQCMASDVSEVCFIAIVGNNSRVLHFSPICLPRNGKKTYPNEFDFDDFMKMIYSIRFDTD</sequence>
<reference evidence="1 2" key="1">
    <citation type="journal article" date="2012" name="J. Bacteriol.">
        <title>Genome sequence of the pathogenic Herbaspirillum seropedicae strain Os34, isolated from rice roots.</title>
        <authorList>
            <person name="Ye W."/>
            <person name="Ye S."/>
            <person name="Liu J."/>
            <person name="Chang S."/>
            <person name="Chen M."/>
            <person name="Zhu B."/>
            <person name="Guo L."/>
            <person name="An Q."/>
        </authorList>
    </citation>
    <scope>NUCLEOTIDE SEQUENCE [LARGE SCALE GENOMIC DNA]</scope>
    <source>
        <strain evidence="1 2">Os34</strain>
    </source>
</reference>
<dbReference type="RefSeq" id="WP_017455485.1">
    <property type="nucleotide sequence ID" value="NZ_CP008956.1"/>
</dbReference>
<gene>
    <name evidence="1" type="ORF">C798_01180</name>
</gene>
<dbReference type="AlphaFoldDB" id="A0A6M3ZJN3"/>
<protein>
    <submittedName>
        <fullName evidence="1">Uncharacterized protein</fullName>
    </submittedName>
</protein>
<dbReference type="EMBL" id="CP008956">
    <property type="protein sequence ID" value="QJP98888.1"/>
    <property type="molecule type" value="Genomic_DNA"/>
</dbReference>
<evidence type="ECO:0000313" key="1">
    <source>
        <dbReference type="EMBL" id="QJP98888.1"/>
    </source>
</evidence>
<name>A0A6M3ZJN3_9BURK</name>
<organism evidence="1 2">
    <name type="scientific">Herbaspirillum rubrisubalbicans Os34</name>
    <dbReference type="NCBI Taxonomy" id="1235827"/>
    <lineage>
        <taxon>Bacteria</taxon>
        <taxon>Pseudomonadati</taxon>
        <taxon>Pseudomonadota</taxon>
        <taxon>Betaproteobacteria</taxon>
        <taxon>Burkholderiales</taxon>
        <taxon>Oxalobacteraceae</taxon>
        <taxon>Herbaspirillum</taxon>
    </lineage>
</organism>